<proteinExistence type="predicted"/>
<keyword evidence="3" id="KW-1185">Reference proteome</keyword>
<evidence type="ECO:0000313" key="3">
    <source>
        <dbReference type="Proteomes" id="UP001623290"/>
    </source>
</evidence>
<gene>
    <name evidence="2" type="ORF">RPE78_02605</name>
</gene>
<protein>
    <submittedName>
        <fullName evidence="2">Uncharacterized protein</fullName>
    </submittedName>
</protein>
<feature type="transmembrane region" description="Helical" evidence="1">
    <location>
        <begin position="43"/>
        <end position="63"/>
    </location>
</feature>
<keyword evidence="1" id="KW-0472">Membrane</keyword>
<keyword evidence="1" id="KW-0812">Transmembrane</keyword>
<name>A0ABZ1E2Z3_9RHOB</name>
<reference evidence="2 3" key="1">
    <citation type="submission" date="2023-09" db="EMBL/GenBank/DDBJ databases">
        <title>Thioclava shenzhenensis sp. nov., a multidrug resistant bacteria-antagonizing species isolated from coastal seawater.</title>
        <authorList>
            <person name="Long M."/>
        </authorList>
    </citation>
    <scope>NUCLEOTIDE SEQUENCE [LARGE SCALE GENOMIC DNA]</scope>
    <source>
        <strain evidence="2 3">FTW29</strain>
    </source>
</reference>
<keyword evidence="1" id="KW-1133">Transmembrane helix</keyword>
<dbReference type="Proteomes" id="UP001623290">
    <property type="component" value="Chromosome"/>
</dbReference>
<organism evidence="2 3">
    <name type="scientific">Thioclava litoralis</name>
    <dbReference type="NCBI Taxonomy" id="3076557"/>
    <lineage>
        <taxon>Bacteria</taxon>
        <taxon>Pseudomonadati</taxon>
        <taxon>Pseudomonadota</taxon>
        <taxon>Alphaproteobacteria</taxon>
        <taxon>Rhodobacterales</taxon>
        <taxon>Paracoccaceae</taxon>
        <taxon>Thioclava</taxon>
    </lineage>
</organism>
<evidence type="ECO:0000313" key="2">
    <source>
        <dbReference type="EMBL" id="WRY34201.1"/>
    </source>
</evidence>
<dbReference type="RefSeq" id="WP_406721163.1">
    <property type="nucleotide sequence ID" value="NZ_CP135443.1"/>
</dbReference>
<sequence length="210" mass="22459">MHFLKALKDTPPFVSGLLIGFLLAITTYALADSHFQSELFSQWTTFIGAGATLIAGAAAWISAMRAARTSEAMGLVSDAARHVEALLTARHEVYLEAGAPPLVTNLAMELSNVSRALGTGSLKTLRQLKDEFSTKPKPVAQSYFALHEAAAALAAGYVTLFSAAKACDQIVGGTNHSGVQRSRHGKYARQLAAMEICDSRHKDLLTRKAD</sequence>
<evidence type="ECO:0000256" key="1">
    <source>
        <dbReference type="SAM" id="Phobius"/>
    </source>
</evidence>
<dbReference type="EMBL" id="CP135443">
    <property type="protein sequence ID" value="WRY34201.1"/>
    <property type="molecule type" value="Genomic_DNA"/>
</dbReference>
<accession>A0ABZ1E2Z3</accession>
<feature type="transmembrane region" description="Helical" evidence="1">
    <location>
        <begin position="12"/>
        <end position="31"/>
    </location>
</feature>